<dbReference type="AlphaFoldDB" id="A0A1M4SYJ6"/>
<proteinExistence type="predicted"/>
<evidence type="ECO:0000313" key="4">
    <source>
        <dbReference type="Proteomes" id="UP000184164"/>
    </source>
</evidence>
<sequence>MKYRGLFIGLTTIDIQYFVEQFPEPNKKVKTKSPDILVGGPAANAAVAFAHLNNGAFFASAFGNNSFDAFVREDFEETRVQFTDLIGMQKKNPVLASVITSGQNGDRNIFTHSPDAISPELSP</sequence>
<dbReference type="PANTHER" id="PTHR42774">
    <property type="entry name" value="PHOSPHOTRANSFERASE SYSTEM TRANSPORT PROTEIN"/>
    <property type="match status" value="1"/>
</dbReference>
<dbReference type="RefSeq" id="WP_072998113.1">
    <property type="nucleotide sequence ID" value="NZ_FQUM01000001.1"/>
</dbReference>
<dbReference type="Gene3D" id="3.40.1190.20">
    <property type="match status" value="1"/>
</dbReference>
<gene>
    <name evidence="3" type="ORF">SAMN05444274_101192</name>
</gene>
<feature type="domain" description="Carbohydrate kinase PfkB" evidence="2">
    <location>
        <begin position="7"/>
        <end position="116"/>
    </location>
</feature>
<dbReference type="Pfam" id="PF00294">
    <property type="entry name" value="PfkB"/>
    <property type="match status" value="1"/>
</dbReference>
<reference evidence="4" key="1">
    <citation type="submission" date="2016-11" db="EMBL/GenBank/DDBJ databases">
        <authorList>
            <person name="Varghese N."/>
            <person name="Submissions S."/>
        </authorList>
    </citation>
    <scope>NUCLEOTIDE SEQUENCE [LARGE SCALE GENOMIC DNA]</scope>
    <source>
        <strain evidence="4">DSM 26910</strain>
    </source>
</reference>
<evidence type="ECO:0000313" key="3">
    <source>
        <dbReference type="EMBL" id="SHE37253.1"/>
    </source>
</evidence>
<dbReference type="PANTHER" id="PTHR42774:SF3">
    <property type="entry name" value="KETOHEXOKINASE"/>
    <property type="match status" value="1"/>
</dbReference>
<evidence type="ECO:0000259" key="2">
    <source>
        <dbReference type="Pfam" id="PF00294"/>
    </source>
</evidence>
<dbReference type="EMBL" id="FQUM01000001">
    <property type="protein sequence ID" value="SHE37253.1"/>
    <property type="molecule type" value="Genomic_DNA"/>
</dbReference>
<keyword evidence="3" id="KW-0808">Transferase</keyword>
<organism evidence="3 4">
    <name type="scientific">Mariniphaga anaerophila</name>
    <dbReference type="NCBI Taxonomy" id="1484053"/>
    <lineage>
        <taxon>Bacteria</taxon>
        <taxon>Pseudomonadati</taxon>
        <taxon>Bacteroidota</taxon>
        <taxon>Bacteroidia</taxon>
        <taxon>Marinilabiliales</taxon>
        <taxon>Prolixibacteraceae</taxon>
        <taxon>Mariniphaga</taxon>
    </lineage>
</organism>
<dbReference type="InterPro" id="IPR011611">
    <property type="entry name" value="PfkB_dom"/>
</dbReference>
<feature type="region of interest" description="Disordered" evidence="1">
    <location>
        <begin position="103"/>
        <end position="123"/>
    </location>
</feature>
<keyword evidence="4" id="KW-1185">Reference proteome</keyword>
<evidence type="ECO:0000256" key="1">
    <source>
        <dbReference type="SAM" id="MobiDB-lite"/>
    </source>
</evidence>
<dbReference type="SUPFAM" id="SSF53613">
    <property type="entry name" value="Ribokinase-like"/>
    <property type="match status" value="1"/>
</dbReference>
<dbReference type="InterPro" id="IPR029056">
    <property type="entry name" value="Ribokinase-like"/>
</dbReference>
<name>A0A1M4SYJ6_9BACT</name>
<dbReference type="InterPro" id="IPR052562">
    <property type="entry name" value="Ketohexokinase-related"/>
</dbReference>
<accession>A0A1M4SYJ6</accession>
<keyword evidence="3" id="KW-0418">Kinase</keyword>
<dbReference type="GO" id="GO:0016301">
    <property type="term" value="F:kinase activity"/>
    <property type="evidence" value="ECO:0007669"/>
    <property type="project" value="UniProtKB-KW"/>
</dbReference>
<protein>
    <submittedName>
        <fullName evidence="3">PfkB family carbohydrate kinase</fullName>
    </submittedName>
</protein>
<dbReference type="STRING" id="1484053.SAMN05444274_101192"/>
<dbReference type="Proteomes" id="UP000184164">
    <property type="component" value="Unassembled WGS sequence"/>
</dbReference>